<evidence type="ECO:0000313" key="1">
    <source>
        <dbReference type="EMBL" id="GIY72945.1"/>
    </source>
</evidence>
<proteinExistence type="predicted"/>
<keyword evidence="2" id="KW-1185">Reference proteome</keyword>
<dbReference type="AlphaFoldDB" id="A0AAV4VUC7"/>
<evidence type="ECO:0000313" key="2">
    <source>
        <dbReference type="Proteomes" id="UP001054837"/>
    </source>
</evidence>
<name>A0AAV4VUC7_9ARAC</name>
<comment type="caution">
    <text evidence="1">The sequence shown here is derived from an EMBL/GenBank/DDBJ whole genome shotgun (WGS) entry which is preliminary data.</text>
</comment>
<dbReference type="Proteomes" id="UP001054837">
    <property type="component" value="Unassembled WGS sequence"/>
</dbReference>
<sequence length="143" mass="16391">MHSWKLPVLGGNSQHFSLKIFSHIHIKGRRAQAWKTFKASSSNIERFGSSSEESHLFKTTFTLRCLLHPKLTALGRGRTLNNKLKEGEDLRKQQRRDVELKNVKRDTGSNLVNGRVLKSHLSLDLDKQRFLVVTPPSSYLPCR</sequence>
<dbReference type="EMBL" id="BPLQ01013532">
    <property type="protein sequence ID" value="GIY72945.1"/>
    <property type="molecule type" value="Genomic_DNA"/>
</dbReference>
<accession>A0AAV4VUC7</accession>
<gene>
    <name evidence="1" type="ORF">CDAR_277561</name>
</gene>
<organism evidence="1 2">
    <name type="scientific">Caerostris darwini</name>
    <dbReference type="NCBI Taxonomy" id="1538125"/>
    <lineage>
        <taxon>Eukaryota</taxon>
        <taxon>Metazoa</taxon>
        <taxon>Ecdysozoa</taxon>
        <taxon>Arthropoda</taxon>
        <taxon>Chelicerata</taxon>
        <taxon>Arachnida</taxon>
        <taxon>Araneae</taxon>
        <taxon>Araneomorphae</taxon>
        <taxon>Entelegynae</taxon>
        <taxon>Araneoidea</taxon>
        <taxon>Araneidae</taxon>
        <taxon>Caerostris</taxon>
    </lineage>
</organism>
<protein>
    <submittedName>
        <fullName evidence="1">Uncharacterized protein</fullName>
    </submittedName>
</protein>
<reference evidence="1 2" key="1">
    <citation type="submission" date="2021-06" db="EMBL/GenBank/DDBJ databases">
        <title>Caerostris darwini draft genome.</title>
        <authorList>
            <person name="Kono N."/>
            <person name="Arakawa K."/>
        </authorList>
    </citation>
    <scope>NUCLEOTIDE SEQUENCE [LARGE SCALE GENOMIC DNA]</scope>
</reference>